<keyword evidence="2" id="KW-0677">Repeat</keyword>
<sequence length="683" mass="73459">SHPIPSTHPDPIPAASQSIRLAHGPHSCSGRLELFHQQQWGTVCGEHWDLRDAAVVCRELGCGPARSASGSARFGMGSGPIWMHGVNCSGTELDLASCPSAGWGESTCSHGEDAGVECEGNGRERGSFPSITPSPSPPSPHPHPLHHHIPSITPSQSPPSPHPLHHPIRSPVSPHPIPMDSHWVQSTPSAQCRMVLQKGAVFICTSYVLPIDPSNHPIPTRIPIHTPRVLSMILTSLPTHPIPSPSPPRSVRLTNGTTVCHGRVEVLHSGRWGTVCDDGWDLPAASVVCRQLGCGEAVAAPGSARFGHGTDPIWLDDVRCRGTESSINQCQHLPWGEHNCGHGEDAGVVCTGMGVLVWCVQVWGCWCGVYRYGDAGVVCTGMGMLVWSVQVWGCWCGVYRYGDAGVVCTGMGMLVWSVQVWGCWCGLYRYGDAGVVCTGMGMLVWSVQVEDAGVVCTGMGMLVWSVQVQDAGVVCTGTGCRGCWCGLMLVWCVQVWGCWCGLYRYGDAGVVCTGRGCWCGLYRYRMLVWSVQVEDAGVVCTGMRMLVWSVQVEDAGVVCTGNAGVVCTGRGCWCGLYRYGDAGVVCTGRGCWCGLYRYGDAGVVCTGMGMLVWSVQVWGCWCGVYRYGDAGVVCTGRGCWCGLYRYRMLVWSVQVWGCWCGLYRYGDAGVVCTGTGCWCGLYR</sequence>
<dbReference type="PRINTS" id="PR00258">
    <property type="entry name" value="SPERACTRCPTR"/>
</dbReference>
<dbReference type="SUPFAM" id="SSF56487">
    <property type="entry name" value="SRCR-like"/>
    <property type="match status" value="2"/>
</dbReference>
<dbReference type="PROSITE" id="PS00420">
    <property type="entry name" value="SRCR_1"/>
    <property type="match status" value="2"/>
</dbReference>
<evidence type="ECO:0000256" key="4">
    <source>
        <dbReference type="ARBA" id="ARBA00023170"/>
    </source>
</evidence>
<evidence type="ECO:0000256" key="9">
    <source>
        <dbReference type="SAM" id="MobiDB-lite"/>
    </source>
</evidence>
<dbReference type="InterPro" id="IPR053243">
    <property type="entry name" value="SJ_maturation_regulator"/>
</dbReference>
<dbReference type="Proteomes" id="UP000694405">
    <property type="component" value="Chromosome 27"/>
</dbReference>
<feature type="domain" description="SRCR" evidence="10">
    <location>
        <begin position="19"/>
        <end position="119"/>
    </location>
</feature>
<evidence type="ECO:0000256" key="2">
    <source>
        <dbReference type="ARBA" id="ARBA00022737"/>
    </source>
</evidence>
<proteinExistence type="predicted"/>
<accession>A0A8V5GRU3</accession>
<keyword evidence="4" id="KW-0675">Receptor</keyword>
<feature type="region of interest" description="Disordered" evidence="9">
    <location>
        <begin position="109"/>
        <end position="182"/>
    </location>
</feature>
<keyword evidence="1" id="KW-0732">Signal</keyword>
<evidence type="ECO:0000256" key="6">
    <source>
        <dbReference type="ARBA" id="ARBA00058074"/>
    </source>
</evidence>
<keyword evidence="5" id="KW-0325">Glycoprotein</keyword>
<evidence type="ECO:0000256" key="7">
    <source>
        <dbReference type="ARBA" id="ARBA00064153"/>
    </source>
</evidence>
<evidence type="ECO:0000256" key="8">
    <source>
        <dbReference type="ARBA" id="ARBA00069168"/>
    </source>
</evidence>
<feature type="compositionally biased region" description="Pro residues" evidence="9">
    <location>
        <begin position="132"/>
        <end position="142"/>
    </location>
</feature>
<organism evidence="11 12">
    <name type="scientific">Melopsittacus undulatus</name>
    <name type="common">Budgerigar</name>
    <name type="synonym">Psittacus undulatus</name>
    <dbReference type="NCBI Taxonomy" id="13146"/>
    <lineage>
        <taxon>Eukaryota</taxon>
        <taxon>Metazoa</taxon>
        <taxon>Chordata</taxon>
        <taxon>Craniata</taxon>
        <taxon>Vertebrata</taxon>
        <taxon>Euteleostomi</taxon>
        <taxon>Archelosauria</taxon>
        <taxon>Archosauria</taxon>
        <taxon>Dinosauria</taxon>
        <taxon>Saurischia</taxon>
        <taxon>Theropoda</taxon>
        <taxon>Coelurosauria</taxon>
        <taxon>Aves</taxon>
        <taxon>Neognathae</taxon>
        <taxon>Neoaves</taxon>
        <taxon>Telluraves</taxon>
        <taxon>Australaves</taxon>
        <taxon>Psittaciformes</taxon>
        <taxon>Psittaculidae</taxon>
        <taxon>Melopsittacus</taxon>
    </lineage>
</organism>
<protein>
    <recommendedName>
        <fullName evidence="8">Soluble scavenger receptor cysteine-rich domain-containing protein SSC5D</fullName>
    </recommendedName>
</protein>
<dbReference type="SMART" id="SM00202">
    <property type="entry name" value="SR"/>
    <property type="match status" value="2"/>
</dbReference>
<dbReference type="Ensembl" id="ENSMUNT00000033536.1">
    <property type="protein sequence ID" value="ENSMUNP00000023768.1"/>
    <property type="gene ID" value="ENSMUNG00000020463.1"/>
</dbReference>
<comment type="function">
    <text evidence="6">Binds to extracellular matrix proteins. Binds to pathogen-associated molecular patterns (PAMPs) present on the cell walls of Gram-positive and Gram-negative bacteria and fungi, behaving as a pattern recognition receptor (PRR). Induces bacterial and fungal aggregation and subsequent inhibition of PAMP-induced cytokine release. Does not possess intrinsic bactericidal activity. May play a role in the innate defense and homeostasis of certain epithelial surfaces.</text>
</comment>
<evidence type="ECO:0000256" key="3">
    <source>
        <dbReference type="ARBA" id="ARBA00023157"/>
    </source>
</evidence>
<evidence type="ECO:0000256" key="5">
    <source>
        <dbReference type="ARBA" id="ARBA00023180"/>
    </source>
</evidence>
<dbReference type="FunFam" id="3.10.250.10:FF:000007">
    <property type="entry name" value="Soluble scavenger receptor cysteine-rich domain-containing protein SSC5D"/>
    <property type="match status" value="1"/>
</dbReference>
<keyword evidence="12" id="KW-1185">Reference proteome</keyword>
<comment type="subunit">
    <text evidence="7">Interacts with LGALS1 and laminin.</text>
</comment>
<dbReference type="FunFam" id="3.10.250.10:FF:000006">
    <property type="entry name" value="neurotrypsin isoform X2"/>
    <property type="match status" value="1"/>
</dbReference>
<dbReference type="InterPro" id="IPR001190">
    <property type="entry name" value="SRCR"/>
</dbReference>
<dbReference type="PANTHER" id="PTHR47653:SF1">
    <property type="entry name" value="DELETED IN MALIGNANT BRAIN TUMORS 1 PROTEIN"/>
    <property type="match status" value="1"/>
</dbReference>
<dbReference type="GO" id="GO:0045217">
    <property type="term" value="P:cell-cell junction maintenance"/>
    <property type="evidence" value="ECO:0007669"/>
    <property type="project" value="TreeGrafter"/>
</dbReference>
<dbReference type="Pfam" id="PF00530">
    <property type="entry name" value="SRCR"/>
    <property type="match status" value="2"/>
</dbReference>
<dbReference type="PROSITE" id="PS50287">
    <property type="entry name" value="SRCR_2"/>
    <property type="match status" value="2"/>
</dbReference>
<reference evidence="11" key="2">
    <citation type="submission" date="2025-08" db="UniProtKB">
        <authorList>
            <consortium name="Ensembl"/>
        </authorList>
    </citation>
    <scope>IDENTIFICATION</scope>
</reference>
<keyword evidence="3" id="KW-1015">Disulfide bond</keyword>
<dbReference type="PANTHER" id="PTHR47653">
    <property type="entry name" value="PROTEIN BARK BEETLE"/>
    <property type="match status" value="1"/>
</dbReference>
<dbReference type="AlphaFoldDB" id="A0A8V5GRU3"/>
<dbReference type="InterPro" id="IPR036772">
    <property type="entry name" value="SRCR-like_dom_sf"/>
</dbReference>
<reference evidence="11" key="3">
    <citation type="submission" date="2025-09" db="UniProtKB">
        <authorList>
            <consortium name="Ensembl"/>
        </authorList>
    </citation>
    <scope>IDENTIFICATION</scope>
</reference>
<dbReference type="GO" id="GO:0016020">
    <property type="term" value="C:membrane"/>
    <property type="evidence" value="ECO:0007669"/>
    <property type="project" value="InterPro"/>
</dbReference>
<evidence type="ECO:0000313" key="12">
    <source>
        <dbReference type="Proteomes" id="UP000694405"/>
    </source>
</evidence>
<name>A0A8V5GRU3_MELUD</name>
<dbReference type="Gene3D" id="3.10.250.10">
    <property type="entry name" value="SRCR-like domain"/>
    <property type="match status" value="2"/>
</dbReference>
<evidence type="ECO:0000313" key="11">
    <source>
        <dbReference type="Ensembl" id="ENSMUNP00000023768.1"/>
    </source>
</evidence>
<reference evidence="11" key="1">
    <citation type="submission" date="2020-03" db="EMBL/GenBank/DDBJ databases">
        <title>Melopsittacus undulatus (budgerigar) genome, bMelUnd1, maternal haplotype with Z.</title>
        <authorList>
            <person name="Gedman G."/>
            <person name="Mountcastle J."/>
            <person name="Haase B."/>
            <person name="Formenti G."/>
            <person name="Wright T."/>
            <person name="Apodaca J."/>
            <person name="Pelan S."/>
            <person name="Chow W."/>
            <person name="Rhie A."/>
            <person name="Howe K."/>
            <person name="Fedrigo O."/>
            <person name="Jarvis E.D."/>
        </authorList>
    </citation>
    <scope>NUCLEOTIDE SEQUENCE [LARGE SCALE GENOMIC DNA]</scope>
</reference>
<evidence type="ECO:0000259" key="10">
    <source>
        <dbReference type="PROSITE" id="PS50287"/>
    </source>
</evidence>
<feature type="domain" description="SRCR" evidence="10">
    <location>
        <begin position="251"/>
        <end position="351"/>
    </location>
</feature>
<evidence type="ECO:0000256" key="1">
    <source>
        <dbReference type="ARBA" id="ARBA00022729"/>
    </source>
</evidence>